<name>A0A5S9ISQ1_UABAM</name>
<protein>
    <submittedName>
        <fullName evidence="2">Uncharacterized protein</fullName>
    </submittedName>
</protein>
<keyword evidence="1" id="KW-0472">Membrane</keyword>
<keyword evidence="3" id="KW-1185">Reference proteome</keyword>
<reference evidence="2 3" key="1">
    <citation type="submission" date="2019-08" db="EMBL/GenBank/DDBJ databases">
        <title>Complete genome sequence of Candidatus Uab amorphum.</title>
        <authorList>
            <person name="Shiratori T."/>
            <person name="Suzuki S."/>
            <person name="Kakizawa Y."/>
            <person name="Ishida K."/>
        </authorList>
    </citation>
    <scope>NUCLEOTIDE SEQUENCE [LARGE SCALE GENOMIC DNA]</scope>
    <source>
        <strain evidence="2 3">SRT547</strain>
    </source>
</reference>
<keyword evidence="1" id="KW-1133">Transmembrane helix</keyword>
<sequence>MNRLSNKLFEGLCYFILKDLFMRIFCLFLFFITALFAEEGKATSSDIISFLLENAVALSIVFIFLSALFGFFIKARSVDKCLKDFNNFSITTEMTDNSIAKGVLHLYHTGMELVFRQKEDTNTNYDKFSQILYATEYANIKCVYRYQSELTEINKQKREKSIKRTYKPGLLRQVLRKMRNILGTFRDAISQSFHLILGQLKQRTLKQQNKHLKNIGESIVEYSGNIYDPILEKFIGRHIVIETVEKKEYFGIFKEYSKNYLQLLNVQTYEKHNYEITAQAPSLIANKNDLHISRTKKNIVLKNLENFPLYISAIGTEENLISINRIVESQKRIQIPKKQLPDQDTLVVEFMNIADIIIPRSLAFVRFCADKRKITWKEALKTDFQSVWHVAMLRNKS</sequence>
<gene>
    <name evidence="2" type="ORF">UABAM_05857</name>
</gene>
<dbReference type="Proteomes" id="UP000326354">
    <property type="component" value="Chromosome"/>
</dbReference>
<evidence type="ECO:0000313" key="2">
    <source>
        <dbReference type="EMBL" id="BBM87448.1"/>
    </source>
</evidence>
<evidence type="ECO:0000313" key="3">
    <source>
        <dbReference type="Proteomes" id="UP000326354"/>
    </source>
</evidence>
<dbReference type="EMBL" id="AP019860">
    <property type="protein sequence ID" value="BBM87448.1"/>
    <property type="molecule type" value="Genomic_DNA"/>
</dbReference>
<feature type="transmembrane region" description="Helical" evidence="1">
    <location>
        <begin position="50"/>
        <end position="73"/>
    </location>
</feature>
<dbReference type="KEGG" id="uam:UABAM_05857"/>
<organism evidence="2 3">
    <name type="scientific">Uabimicrobium amorphum</name>
    <dbReference type="NCBI Taxonomy" id="2596890"/>
    <lineage>
        <taxon>Bacteria</taxon>
        <taxon>Pseudomonadati</taxon>
        <taxon>Planctomycetota</taxon>
        <taxon>Candidatus Uabimicrobiia</taxon>
        <taxon>Candidatus Uabimicrobiales</taxon>
        <taxon>Candidatus Uabimicrobiaceae</taxon>
        <taxon>Candidatus Uabimicrobium</taxon>
    </lineage>
</organism>
<dbReference type="AlphaFoldDB" id="A0A5S9ISQ1"/>
<feature type="transmembrane region" description="Helical" evidence="1">
    <location>
        <begin position="20"/>
        <end position="38"/>
    </location>
</feature>
<keyword evidence="1" id="KW-0812">Transmembrane</keyword>
<accession>A0A5S9ISQ1</accession>
<proteinExistence type="predicted"/>
<evidence type="ECO:0000256" key="1">
    <source>
        <dbReference type="SAM" id="Phobius"/>
    </source>
</evidence>